<keyword evidence="2" id="KW-1133">Transmembrane helix</keyword>
<dbReference type="InterPro" id="IPR023833">
    <property type="entry name" value="Signal_pept_SipW-depend-type"/>
</dbReference>
<feature type="compositionally biased region" description="Polar residues" evidence="1">
    <location>
        <begin position="63"/>
        <end position="81"/>
    </location>
</feature>
<dbReference type="NCBIfam" id="TIGR04088">
    <property type="entry name" value="cognate_SipW"/>
    <property type="match status" value="1"/>
</dbReference>
<organism evidence="3 4">
    <name type="scientific">Bariatricus massiliensis</name>
    <dbReference type="NCBI Taxonomy" id="1745713"/>
    <lineage>
        <taxon>Bacteria</taxon>
        <taxon>Bacillati</taxon>
        <taxon>Bacillota</taxon>
        <taxon>Clostridia</taxon>
        <taxon>Lachnospirales</taxon>
        <taxon>Lachnospiraceae</taxon>
        <taxon>Bariatricus</taxon>
    </lineage>
</organism>
<proteinExistence type="predicted"/>
<keyword evidence="4" id="KW-1185">Reference proteome</keyword>
<protein>
    <submittedName>
        <fullName evidence="3">CalY family protein</fullName>
    </submittedName>
</protein>
<dbReference type="Proteomes" id="UP001299546">
    <property type="component" value="Unassembled WGS sequence"/>
</dbReference>
<reference evidence="3 4" key="1">
    <citation type="submission" date="2021-10" db="EMBL/GenBank/DDBJ databases">
        <title>Collection of gut derived symbiotic bacterial strains cultured from healthy donors.</title>
        <authorList>
            <person name="Lin H."/>
            <person name="Littmann E."/>
            <person name="Kohout C."/>
            <person name="Pamer E.G."/>
        </authorList>
    </citation>
    <scope>NUCLEOTIDE SEQUENCE [LARGE SCALE GENOMIC DNA]</scope>
    <source>
        <strain evidence="3 4">DFI.1.165</strain>
    </source>
</reference>
<evidence type="ECO:0000256" key="2">
    <source>
        <dbReference type="SAM" id="Phobius"/>
    </source>
</evidence>
<dbReference type="EMBL" id="JAJCIS010000014">
    <property type="protein sequence ID" value="MCB7388696.1"/>
    <property type="molecule type" value="Genomic_DNA"/>
</dbReference>
<dbReference type="Pfam" id="PF12389">
    <property type="entry name" value="Peptidase_M73"/>
    <property type="match status" value="1"/>
</dbReference>
<feature type="transmembrane region" description="Helical" evidence="2">
    <location>
        <begin position="12"/>
        <end position="31"/>
    </location>
</feature>
<evidence type="ECO:0000256" key="1">
    <source>
        <dbReference type="SAM" id="MobiDB-lite"/>
    </source>
</evidence>
<keyword evidence="2" id="KW-0472">Membrane</keyword>
<dbReference type="InterPro" id="IPR022121">
    <property type="entry name" value="Peptidase_M73_camelysin"/>
</dbReference>
<evidence type="ECO:0000313" key="3">
    <source>
        <dbReference type="EMBL" id="MCB7388696.1"/>
    </source>
</evidence>
<evidence type="ECO:0000313" key="4">
    <source>
        <dbReference type="Proteomes" id="UP001299546"/>
    </source>
</evidence>
<sequence>MKTTTKRNISILSAVILSASIIIGGTLAYFYDKQEITNPFTTAGGAGTDTGVDITVTEPNYDPDTSQDMYPGTTITKDPTVTNDKGESYARFIVKLVEKDTDTVITDKARADKIMKTLFYDVKYATGKGQTLDTALGYTEAQLAALVGADVKTPVNPEFVLDTTRGGVGEYYFNYNGTLQNGDVKKLFTHVSIPSDWTQVDLALVGDFDLKVEGQAIQKANIADADTAFTALDGELATTP</sequence>
<accession>A0ABS8DJS7</accession>
<feature type="region of interest" description="Disordered" evidence="1">
    <location>
        <begin position="61"/>
        <end position="81"/>
    </location>
</feature>
<name>A0ABS8DJS7_9FIRM</name>
<keyword evidence="2" id="KW-0812">Transmembrane</keyword>
<dbReference type="RefSeq" id="WP_066732880.1">
    <property type="nucleotide sequence ID" value="NZ_JAJCIQ010000014.1"/>
</dbReference>
<gene>
    <name evidence="3" type="ORF">LIZ65_15515</name>
</gene>
<comment type="caution">
    <text evidence="3">The sequence shown here is derived from an EMBL/GenBank/DDBJ whole genome shotgun (WGS) entry which is preliminary data.</text>
</comment>